<dbReference type="OrthoDB" id="9332038at2759"/>
<gene>
    <name evidence="2" type="ORF">HIM_12496</name>
</gene>
<dbReference type="Proteomes" id="UP000054481">
    <property type="component" value="Unassembled WGS sequence"/>
</dbReference>
<evidence type="ECO:0000313" key="3">
    <source>
        <dbReference type="Proteomes" id="UP000054481"/>
    </source>
</evidence>
<reference evidence="2 3" key="1">
    <citation type="journal article" date="2014" name="Genome Biol. Evol.">
        <title>Comparative genomics and transcriptomics analyses reveal divergent lifestyle features of nematode endoparasitic fungus Hirsutella minnesotensis.</title>
        <authorList>
            <person name="Lai Y."/>
            <person name="Liu K."/>
            <person name="Zhang X."/>
            <person name="Zhang X."/>
            <person name="Li K."/>
            <person name="Wang N."/>
            <person name="Shu C."/>
            <person name="Wu Y."/>
            <person name="Wang C."/>
            <person name="Bushley K.E."/>
            <person name="Xiang M."/>
            <person name="Liu X."/>
        </authorList>
    </citation>
    <scope>NUCLEOTIDE SEQUENCE [LARGE SCALE GENOMIC DNA]</scope>
    <source>
        <strain evidence="2 3">3608</strain>
    </source>
</reference>
<name>A0A0F8A010_9HYPO</name>
<dbReference type="EMBL" id="KQ031019">
    <property type="protein sequence ID" value="KJZ68109.1"/>
    <property type="molecule type" value="Genomic_DNA"/>
</dbReference>
<organism evidence="2 3">
    <name type="scientific">Hirsutella minnesotensis 3608</name>
    <dbReference type="NCBI Taxonomy" id="1043627"/>
    <lineage>
        <taxon>Eukaryota</taxon>
        <taxon>Fungi</taxon>
        <taxon>Dikarya</taxon>
        <taxon>Ascomycota</taxon>
        <taxon>Pezizomycotina</taxon>
        <taxon>Sordariomycetes</taxon>
        <taxon>Hypocreomycetidae</taxon>
        <taxon>Hypocreales</taxon>
        <taxon>Ophiocordycipitaceae</taxon>
        <taxon>Hirsutella</taxon>
    </lineage>
</organism>
<accession>A0A0F8A010</accession>
<sequence length="219" mass="24196">MAAEEEMREMDSRRKETKVAARALDTLRKRATPKERAGALEAIRIATLNIYERCKIVNFDDLYFCGTQHAQKVRGDVRPTRPTLATTTNVVTIPSYREVALRTATKLLTLWARAASDRWLNEGAGWGCDPGGAAGEKIDLVVKPTSKARETPPQVGDSTQKTKRNAGSANRLTADDMAINNAIERRRLSSGTSVNKGRAMLQLALDLLGESSKEIKWLK</sequence>
<keyword evidence="3" id="KW-1185">Reference proteome</keyword>
<evidence type="ECO:0000256" key="1">
    <source>
        <dbReference type="SAM" id="MobiDB-lite"/>
    </source>
</evidence>
<feature type="region of interest" description="Disordered" evidence="1">
    <location>
        <begin position="145"/>
        <end position="167"/>
    </location>
</feature>
<dbReference type="AlphaFoldDB" id="A0A0F8A010"/>
<proteinExistence type="predicted"/>
<evidence type="ECO:0000313" key="2">
    <source>
        <dbReference type="EMBL" id="KJZ68109.1"/>
    </source>
</evidence>
<protein>
    <submittedName>
        <fullName evidence="2">Uncharacterized protein</fullName>
    </submittedName>
</protein>